<dbReference type="InterPro" id="IPR023408">
    <property type="entry name" value="MscS_beta-dom_sf"/>
</dbReference>
<evidence type="ECO:0000256" key="1">
    <source>
        <dbReference type="ARBA" id="ARBA00004651"/>
    </source>
</evidence>
<dbReference type="EMBL" id="FUYZ01000010">
    <property type="protein sequence ID" value="SKC04161.1"/>
    <property type="molecule type" value="Genomic_DNA"/>
</dbReference>
<dbReference type="InterPro" id="IPR010920">
    <property type="entry name" value="LSM_dom_sf"/>
</dbReference>
<keyword evidence="4 7" id="KW-0812">Transmembrane</keyword>
<comment type="subcellular location">
    <subcellularLocation>
        <location evidence="1">Cell membrane</location>
        <topology evidence="1">Multi-pass membrane protein</topology>
    </subcellularLocation>
</comment>
<dbReference type="GO" id="GO:0008381">
    <property type="term" value="F:mechanosensitive monoatomic ion channel activity"/>
    <property type="evidence" value="ECO:0007669"/>
    <property type="project" value="UniProtKB-ARBA"/>
</dbReference>
<evidence type="ECO:0000313" key="11">
    <source>
        <dbReference type="EMBL" id="SKC04161.1"/>
    </source>
</evidence>
<dbReference type="RefSeq" id="WP_079667787.1">
    <property type="nucleotide sequence ID" value="NZ_FUYZ01000010.1"/>
</dbReference>
<evidence type="ECO:0000256" key="3">
    <source>
        <dbReference type="ARBA" id="ARBA00022475"/>
    </source>
</evidence>
<proteinExistence type="inferred from homology"/>
<dbReference type="Proteomes" id="UP000191112">
    <property type="component" value="Unassembled WGS sequence"/>
</dbReference>
<organism evidence="11 12">
    <name type="scientific">Soonwooa buanensis</name>
    <dbReference type="NCBI Taxonomy" id="619805"/>
    <lineage>
        <taxon>Bacteria</taxon>
        <taxon>Pseudomonadati</taxon>
        <taxon>Bacteroidota</taxon>
        <taxon>Flavobacteriia</taxon>
        <taxon>Flavobacteriales</taxon>
        <taxon>Weeksellaceae</taxon>
        <taxon>Chryseobacterium group</taxon>
        <taxon>Soonwooa</taxon>
    </lineage>
</organism>
<dbReference type="Pfam" id="PF00924">
    <property type="entry name" value="MS_channel_2nd"/>
    <property type="match status" value="1"/>
</dbReference>
<gene>
    <name evidence="11" type="ORF">SAMN05660477_02597</name>
</gene>
<sequence>MDISLKEILEYDILTIGKYSLSVYQLISSAIIVIVGMFVTKLFRTFIYKSERIDVGKKFAFSQILKYLIILITAILAFKSIGVDVSPFLVGGGAILVGIGLGLQNLILDFISGIIILLDRSIKVDDVVEIEGVVGKVQQINIRTSTMLTRDNKTMIIPNSILTKNKLVNMSYDDDSSGFSISIGVGYDSDVKQVINLMEKAAKSHPEVMHEKPVVARLTNFGESSLDFSLFFNTKYLFKAEAIKGDIRIDILEKFRANNIDIPYPIRTVYTPNIKHSLDEMKA</sequence>
<feature type="transmembrane region" description="Helical" evidence="7">
    <location>
        <begin position="88"/>
        <end position="118"/>
    </location>
</feature>
<dbReference type="InterPro" id="IPR011066">
    <property type="entry name" value="MscS_channel_C_sf"/>
</dbReference>
<dbReference type="PANTHER" id="PTHR30347:SF1">
    <property type="entry name" value="MECHANOSENSITIVE CHANNEL MSCK"/>
    <property type="match status" value="1"/>
</dbReference>
<dbReference type="InterPro" id="IPR006685">
    <property type="entry name" value="MscS_channel_2nd"/>
</dbReference>
<feature type="transmembrane region" description="Helical" evidence="7">
    <location>
        <begin position="23"/>
        <end position="43"/>
    </location>
</feature>
<feature type="transmembrane region" description="Helical" evidence="7">
    <location>
        <begin position="64"/>
        <end position="82"/>
    </location>
</feature>
<dbReference type="PANTHER" id="PTHR30347">
    <property type="entry name" value="POTASSIUM CHANNEL RELATED"/>
    <property type="match status" value="1"/>
</dbReference>
<evidence type="ECO:0000259" key="10">
    <source>
        <dbReference type="Pfam" id="PF21088"/>
    </source>
</evidence>
<evidence type="ECO:0000256" key="5">
    <source>
        <dbReference type="ARBA" id="ARBA00022989"/>
    </source>
</evidence>
<feature type="domain" description="Mechanosensitive ion channel transmembrane helices 2/3" evidence="10">
    <location>
        <begin position="63"/>
        <end position="104"/>
    </location>
</feature>
<feature type="domain" description="Mechanosensitive ion channel MscS C-terminal" evidence="9">
    <location>
        <begin position="180"/>
        <end position="262"/>
    </location>
</feature>
<name>A0A1T5G738_9FLAO</name>
<dbReference type="Gene3D" id="1.10.287.1260">
    <property type="match status" value="1"/>
</dbReference>
<dbReference type="Gene3D" id="3.30.70.100">
    <property type="match status" value="1"/>
</dbReference>
<reference evidence="11 12" key="1">
    <citation type="submission" date="2017-02" db="EMBL/GenBank/DDBJ databases">
        <authorList>
            <person name="Peterson S.W."/>
        </authorList>
    </citation>
    <scope>NUCLEOTIDE SEQUENCE [LARGE SCALE GENOMIC DNA]</scope>
    <source>
        <strain evidence="11 12">DSM 22323</strain>
    </source>
</reference>
<dbReference type="Gene3D" id="2.30.30.60">
    <property type="match status" value="1"/>
</dbReference>
<dbReference type="Pfam" id="PF21082">
    <property type="entry name" value="MS_channel_3rd"/>
    <property type="match status" value="1"/>
</dbReference>
<dbReference type="GO" id="GO:0005886">
    <property type="term" value="C:plasma membrane"/>
    <property type="evidence" value="ECO:0007669"/>
    <property type="project" value="UniProtKB-SubCell"/>
</dbReference>
<dbReference type="InterPro" id="IPR049142">
    <property type="entry name" value="MS_channel_1st"/>
</dbReference>
<comment type="similarity">
    <text evidence="2">Belongs to the MscS (TC 1.A.23) family.</text>
</comment>
<dbReference type="InterPro" id="IPR011014">
    <property type="entry name" value="MscS_channel_TM-2"/>
</dbReference>
<evidence type="ECO:0000259" key="9">
    <source>
        <dbReference type="Pfam" id="PF21082"/>
    </source>
</evidence>
<keyword evidence="3" id="KW-1003">Cell membrane</keyword>
<evidence type="ECO:0000256" key="6">
    <source>
        <dbReference type="ARBA" id="ARBA00023136"/>
    </source>
</evidence>
<dbReference type="SUPFAM" id="SSF50182">
    <property type="entry name" value="Sm-like ribonucleoproteins"/>
    <property type="match status" value="1"/>
</dbReference>
<evidence type="ECO:0000256" key="7">
    <source>
        <dbReference type="SAM" id="Phobius"/>
    </source>
</evidence>
<evidence type="ECO:0000313" key="12">
    <source>
        <dbReference type="Proteomes" id="UP000191112"/>
    </source>
</evidence>
<keyword evidence="5 7" id="KW-1133">Transmembrane helix</keyword>
<dbReference type="OrthoDB" id="9809206at2"/>
<evidence type="ECO:0000259" key="8">
    <source>
        <dbReference type="Pfam" id="PF00924"/>
    </source>
</evidence>
<dbReference type="InterPro" id="IPR052702">
    <property type="entry name" value="MscS-like_channel"/>
</dbReference>
<dbReference type="SUPFAM" id="SSF82689">
    <property type="entry name" value="Mechanosensitive channel protein MscS (YggB), C-terminal domain"/>
    <property type="match status" value="1"/>
</dbReference>
<evidence type="ECO:0000256" key="4">
    <source>
        <dbReference type="ARBA" id="ARBA00022692"/>
    </source>
</evidence>
<keyword evidence="12" id="KW-1185">Reference proteome</keyword>
<dbReference type="InterPro" id="IPR049278">
    <property type="entry name" value="MS_channel_C"/>
</dbReference>
<dbReference type="Pfam" id="PF21088">
    <property type="entry name" value="MS_channel_1st"/>
    <property type="match status" value="1"/>
</dbReference>
<dbReference type="STRING" id="619805.SAMN05660477_02597"/>
<feature type="domain" description="Mechanosensitive ion channel MscS" evidence="8">
    <location>
        <begin position="105"/>
        <end position="171"/>
    </location>
</feature>
<evidence type="ECO:0000256" key="2">
    <source>
        <dbReference type="ARBA" id="ARBA00008017"/>
    </source>
</evidence>
<dbReference type="SUPFAM" id="SSF82861">
    <property type="entry name" value="Mechanosensitive channel protein MscS (YggB), transmembrane region"/>
    <property type="match status" value="1"/>
</dbReference>
<accession>A0A1T5G738</accession>
<protein>
    <submittedName>
        <fullName evidence="11">Mechanosensitive ion channel</fullName>
    </submittedName>
</protein>
<keyword evidence="6 7" id="KW-0472">Membrane</keyword>
<dbReference type="AlphaFoldDB" id="A0A1T5G738"/>